<dbReference type="GO" id="GO:0000976">
    <property type="term" value="F:transcription cis-regulatory region binding"/>
    <property type="evidence" value="ECO:0007669"/>
    <property type="project" value="TreeGrafter"/>
</dbReference>
<dbReference type="SUPFAM" id="SSF48498">
    <property type="entry name" value="Tetracyclin repressor-like, C-terminal domain"/>
    <property type="match status" value="1"/>
</dbReference>
<evidence type="ECO:0000256" key="2">
    <source>
        <dbReference type="ARBA" id="ARBA00023125"/>
    </source>
</evidence>
<dbReference type="STRING" id="1206085.SAMN05443575_4248"/>
<keyword evidence="2 4" id="KW-0238">DNA-binding</keyword>
<name>A0A1M5UMV7_9ACTN</name>
<dbReference type="Gene3D" id="1.10.357.10">
    <property type="entry name" value="Tetracycline Repressor, domain 2"/>
    <property type="match status" value="1"/>
</dbReference>
<dbReference type="SUPFAM" id="SSF46689">
    <property type="entry name" value="Homeodomain-like"/>
    <property type="match status" value="1"/>
</dbReference>
<evidence type="ECO:0000256" key="3">
    <source>
        <dbReference type="ARBA" id="ARBA00023163"/>
    </source>
</evidence>
<dbReference type="AlphaFoldDB" id="A0A1M5UMV7"/>
<dbReference type="InterPro" id="IPR001647">
    <property type="entry name" value="HTH_TetR"/>
</dbReference>
<protein>
    <submittedName>
        <fullName evidence="6">Transcriptional regulator, TetR family</fullName>
    </submittedName>
</protein>
<evidence type="ECO:0000256" key="1">
    <source>
        <dbReference type="ARBA" id="ARBA00023015"/>
    </source>
</evidence>
<evidence type="ECO:0000313" key="7">
    <source>
        <dbReference type="Proteomes" id="UP000186132"/>
    </source>
</evidence>
<evidence type="ECO:0000259" key="5">
    <source>
        <dbReference type="PROSITE" id="PS50977"/>
    </source>
</evidence>
<keyword evidence="1" id="KW-0805">Transcription regulation</keyword>
<keyword evidence="3" id="KW-0804">Transcription</keyword>
<dbReference type="InterPro" id="IPR009057">
    <property type="entry name" value="Homeodomain-like_sf"/>
</dbReference>
<keyword evidence="7" id="KW-1185">Reference proteome</keyword>
<organism evidence="6 7">
    <name type="scientific">Jatrophihabitans endophyticus</name>
    <dbReference type="NCBI Taxonomy" id="1206085"/>
    <lineage>
        <taxon>Bacteria</taxon>
        <taxon>Bacillati</taxon>
        <taxon>Actinomycetota</taxon>
        <taxon>Actinomycetes</taxon>
        <taxon>Jatrophihabitantales</taxon>
        <taxon>Jatrophihabitantaceae</taxon>
        <taxon>Jatrophihabitans</taxon>
    </lineage>
</organism>
<dbReference type="EMBL" id="FQVU01000009">
    <property type="protein sequence ID" value="SHH64250.1"/>
    <property type="molecule type" value="Genomic_DNA"/>
</dbReference>
<dbReference type="InterPro" id="IPR050109">
    <property type="entry name" value="HTH-type_TetR-like_transc_reg"/>
</dbReference>
<feature type="domain" description="HTH tetR-type" evidence="5">
    <location>
        <begin position="5"/>
        <end position="66"/>
    </location>
</feature>
<feature type="DNA-binding region" description="H-T-H motif" evidence="4">
    <location>
        <begin position="29"/>
        <end position="48"/>
    </location>
</feature>
<dbReference type="Proteomes" id="UP000186132">
    <property type="component" value="Unassembled WGS sequence"/>
</dbReference>
<dbReference type="InterPro" id="IPR036271">
    <property type="entry name" value="Tet_transcr_reg_TetR-rel_C_sf"/>
</dbReference>
<dbReference type="GO" id="GO:0003700">
    <property type="term" value="F:DNA-binding transcription factor activity"/>
    <property type="evidence" value="ECO:0007669"/>
    <property type="project" value="TreeGrafter"/>
</dbReference>
<dbReference type="PANTHER" id="PTHR30055:SF234">
    <property type="entry name" value="HTH-TYPE TRANSCRIPTIONAL REGULATOR BETI"/>
    <property type="match status" value="1"/>
</dbReference>
<evidence type="ECO:0000256" key="4">
    <source>
        <dbReference type="PROSITE-ProRule" id="PRU00335"/>
    </source>
</evidence>
<dbReference type="PROSITE" id="PS50977">
    <property type="entry name" value="HTH_TETR_2"/>
    <property type="match status" value="1"/>
</dbReference>
<proteinExistence type="predicted"/>
<dbReference type="Pfam" id="PF00440">
    <property type="entry name" value="TetR_N"/>
    <property type="match status" value="1"/>
</dbReference>
<gene>
    <name evidence="6" type="ORF">SAMN05443575_4248</name>
</gene>
<dbReference type="RefSeq" id="WP_073392486.1">
    <property type="nucleotide sequence ID" value="NZ_FQVU01000009.1"/>
</dbReference>
<dbReference type="PANTHER" id="PTHR30055">
    <property type="entry name" value="HTH-TYPE TRANSCRIPTIONAL REGULATOR RUTR"/>
    <property type="match status" value="1"/>
</dbReference>
<accession>A0A1M5UMV7</accession>
<sequence>MAVARTPREVWVDAATRALAAGGGPQAVRVEALARLVGATKGSFYWHFADRDALLAAVLDTWEEHAGPPDVEGDGRERVRRLFSTPSERTVEPAVRDWARHDPAVARRLRRVDRRWLDRLGEAYGEFCDDEEAELRAVLTLTLIVGRRFTALGRGRRASAEAAERALARLLD</sequence>
<reference evidence="6 7" key="1">
    <citation type="submission" date="2016-11" db="EMBL/GenBank/DDBJ databases">
        <authorList>
            <person name="Jaros S."/>
            <person name="Januszkiewicz K."/>
            <person name="Wedrychowicz H."/>
        </authorList>
    </citation>
    <scope>NUCLEOTIDE SEQUENCE [LARGE SCALE GENOMIC DNA]</scope>
    <source>
        <strain evidence="6 7">DSM 45627</strain>
    </source>
</reference>
<evidence type="ECO:0000313" key="6">
    <source>
        <dbReference type="EMBL" id="SHH64250.1"/>
    </source>
</evidence>
<dbReference type="OrthoDB" id="3218408at2"/>